<evidence type="ECO:0000256" key="1">
    <source>
        <dbReference type="ARBA" id="ARBA00007768"/>
    </source>
</evidence>
<comment type="similarity">
    <text evidence="1 2">Belongs to the CutC family.</text>
</comment>
<sequence>MKQYQFEVCANSVESCLAAQAGGAHRVELCAGIPEGGTTPPYGDIATARELLTRTRLHVIIRPRGGDFLYSDLEQRIMLKDIENARRLGADGVVFGCLTADGEVDKVLTGRLIAAAQGLSVTFHRAFDVCRDPYRALEDIIALGCHRILTSGQQPTAEQGIGLLAELQRQAAGRITLLAGCGVNEGNIARIARETGIREFHFSARETLESGMTWHNDAVSMGGTIHIDEYTRPVTTERRVRDTIAAALNTDR</sequence>
<reference evidence="3" key="4">
    <citation type="submission" date="2021-09" db="EMBL/GenBank/DDBJ databases">
        <authorList>
            <person name="Gilroy R."/>
        </authorList>
    </citation>
    <scope>NUCLEOTIDE SEQUENCE</scope>
    <source>
        <strain evidence="3">CHK55-1828</strain>
    </source>
</reference>
<dbReference type="EMBL" id="JACLYZ010000005">
    <property type="protein sequence ID" value="MBM6734269.1"/>
    <property type="molecule type" value="Genomic_DNA"/>
</dbReference>
<evidence type="ECO:0000313" key="5">
    <source>
        <dbReference type="Proteomes" id="UP000717835"/>
    </source>
</evidence>
<dbReference type="GO" id="GO:0005737">
    <property type="term" value="C:cytoplasm"/>
    <property type="evidence" value="ECO:0007669"/>
    <property type="project" value="UniProtKB-SubCell"/>
</dbReference>
<proteinExistence type="inferred from homology"/>
<dbReference type="Proteomes" id="UP000717835">
    <property type="component" value="Unassembled WGS sequence"/>
</dbReference>
<dbReference type="Pfam" id="PF03932">
    <property type="entry name" value="CutC"/>
    <property type="match status" value="1"/>
</dbReference>
<comment type="caution">
    <text evidence="3">The sequence shown here is derived from an EMBL/GenBank/DDBJ whole genome shotgun (WGS) entry which is preliminary data.</text>
</comment>
<dbReference type="FunFam" id="3.20.20.380:FF:000001">
    <property type="entry name" value="Copper homeostasis protein CutC"/>
    <property type="match status" value="1"/>
</dbReference>
<keyword evidence="6" id="KW-1185">Reference proteome</keyword>
<comment type="caution">
    <text evidence="2">Once thought to be involved in copper homeostasis, experiments in E.coli have shown this is not the case.</text>
</comment>
<dbReference type="GO" id="GO:0005507">
    <property type="term" value="F:copper ion binding"/>
    <property type="evidence" value="ECO:0007669"/>
    <property type="project" value="TreeGrafter"/>
</dbReference>
<dbReference type="Gene3D" id="3.20.20.380">
    <property type="entry name" value="Copper homeostasis (CutC) domain"/>
    <property type="match status" value="1"/>
</dbReference>
<dbReference type="SUPFAM" id="SSF110395">
    <property type="entry name" value="CutC-like"/>
    <property type="match status" value="1"/>
</dbReference>
<reference evidence="4 6" key="3">
    <citation type="journal article" date="2021" name="Sci. Rep.">
        <title>The distribution of antibiotic resistance genes in chicken gut microbiota commensals.</title>
        <authorList>
            <person name="Juricova H."/>
            <person name="Matiasovicova J."/>
            <person name="Kubasova T."/>
            <person name="Cejkova D."/>
            <person name="Rychlik I."/>
        </authorList>
    </citation>
    <scope>NUCLEOTIDE SEQUENCE [LARGE SCALE GENOMIC DNA]</scope>
    <source>
        <strain evidence="4 6">An772</strain>
    </source>
</reference>
<dbReference type="AlphaFoldDB" id="A0A921HYL0"/>
<dbReference type="InterPro" id="IPR036822">
    <property type="entry name" value="CutC-like_dom_sf"/>
</dbReference>
<evidence type="ECO:0000313" key="6">
    <source>
        <dbReference type="Proteomes" id="UP000766986"/>
    </source>
</evidence>
<evidence type="ECO:0000313" key="4">
    <source>
        <dbReference type="EMBL" id="MBM6734269.1"/>
    </source>
</evidence>
<reference evidence="4" key="1">
    <citation type="submission" date="2020-08" db="EMBL/GenBank/DDBJ databases">
        <authorList>
            <person name="Cejkova D."/>
            <person name="Kubasova T."/>
            <person name="Jahodarova E."/>
            <person name="Rychlik I."/>
        </authorList>
    </citation>
    <scope>NUCLEOTIDE SEQUENCE</scope>
    <source>
        <strain evidence="4">An772</strain>
    </source>
</reference>
<dbReference type="PANTHER" id="PTHR12598">
    <property type="entry name" value="COPPER HOMEOSTASIS PROTEIN CUTC"/>
    <property type="match status" value="1"/>
</dbReference>
<protein>
    <recommendedName>
        <fullName evidence="2">PF03932 family protein CutC</fullName>
    </recommendedName>
</protein>
<dbReference type="RefSeq" id="WP_205094764.1">
    <property type="nucleotide sequence ID" value="NZ_CAUDDV010000001.1"/>
</dbReference>
<evidence type="ECO:0000256" key="2">
    <source>
        <dbReference type="HAMAP-Rule" id="MF_00795"/>
    </source>
</evidence>
<reference evidence="3" key="2">
    <citation type="journal article" date="2021" name="PeerJ">
        <title>Extensive microbial diversity within the chicken gut microbiome revealed by metagenomics and culture.</title>
        <authorList>
            <person name="Gilroy R."/>
            <person name="Ravi A."/>
            <person name="Getino M."/>
            <person name="Pursley I."/>
            <person name="Horton D.L."/>
            <person name="Alikhan N.F."/>
            <person name="Baker D."/>
            <person name="Gharbi K."/>
            <person name="Hall N."/>
            <person name="Watson M."/>
            <person name="Adriaenssens E.M."/>
            <person name="Foster-Nyarko E."/>
            <person name="Jarju S."/>
            <person name="Secka A."/>
            <person name="Antonio M."/>
            <person name="Oren A."/>
            <person name="Chaudhuri R.R."/>
            <person name="La Ragione R."/>
            <person name="Hildebrand F."/>
            <person name="Pallen M.J."/>
        </authorList>
    </citation>
    <scope>NUCLEOTIDE SEQUENCE</scope>
    <source>
        <strain evidence="3">CHK55-1828</strain>
    </source>
</reference>
<name>A0A921HYL0_9BACT</name>
<dbReference type="Proteomes" id="UP000766986">
    <property type="component" value="Unassembled WGS sequence"/>
</dbReference>
<keyword evidence="2" id="KW-0963">Cytoplasm</keyword>
<dbReference type="InterPro" id="IPR005627">
    <property type="entry name" value="CutC-like"/>
</dbReference>
<dbReference type="HAMAP" id="MF_00795">
    <property type="entry name" value="CutC"/>
    <property type="match status" value="1"/>
</dbReference>
<evidence type="ECO:0000313" key="3">
    <source>
        <dbReference type="EMBL" id="HJF93153.1"/>
    </source>
</evidence>
<dbReference type="EMBL" id="DYVX01000098">
    <property type="protein sequence ID" value="HJF93153.1"/>
    <property type="molecule type" value="Genomic_DNA"/>
</dbReference>
<organism evidence="3 5">
    <name type="scientific">Mediterranea massiliensis</name>
    <dbReference type="NCBI Taxonomy" id="1841865"/>
    <lineage>
        <taxon>Bacteria</taxon>
        <taxon>Pseudomonadati</taxon>
        <taxon>Bacteroidota</taxon>
        <taxon>Bacteroidia</taxon>
        <taxon>Bacteroidales</taxon>
        <taxon>Bacteroidaceae</taxon>
        <taxon>Mediterranea</taxon>
    </lineage>
</organism>
<comment type="subcellular location">
    <subcellularLocation>
        <location evidence="2">Cytoplasm</location>
    </subcellularLocation>
</comment>
<dbReference type="PANTHER" id="PTHR12598:SF0">
    <property type="entry name" value="COPPER HOMEOSTASIS PROTEIN CUTC HOMOLOG"/>
    <property type="match status" value="1"/>
</dbReference>
<accession>A0A921HYL0</accession>
<gene>
    <name evidence="2" type="primary">cutC</name>
    <name evidence="4" type="ORF">H7U35_03360</name>
    <name evidence="3" type="ORF">K8W02_12335</name>
</gene>